<keyword evidence="3" id="KW-1185">Reference proteome</keyword>
<organism evidence="2 3">
    <name type="scientific">Melipona bicolor</name>
    <dbReference type="NCBI Taxonomy" id="60889"/>
    <lineage>
        <taxon>Eukaryota</taxon>
        <taxon>Metazoa</taxon>
        <taxon>Ecdysozoa</taxon>
        <taxon>Arthropoda</taxon>
        <taxon>Hexapoda</taxon>
        <taxon>Insecta</taxon>
        <taxon>Pterygota</taxon>
        <taxon>Neoptera</taxon>
        <taxon>Endopterygota</taxon>
        <taxon>Hymenoptera</taxon>
        <taxon>Apocrita</taxon>
        <taxon>Aculeata</taxon>
        <taxon>Apoidea</taxon>
        <taxon>Anthophila</taxon>
        <taxon>Apidae</taxon>
        <taxon>Melipona</taxon>
    </lineage>
</organism>
<evidence type="ECO:0000313" key="2">
    <source>
        <dbReference type="EMBL" id="KAK1130884.1"/>
    </source>
</evidence>
<dbReference type="AlphaFoldDB" id="A0AA40G4Q4"/>
<feature type="region of interest" description="Disordered" evidence="1">
    <location>
        <begin position="1"/>
        <end position="87"/>
    </location>
</feature>
<feature type="compositionally biased region" description="Basic and acidic residues" evidence="1">
    <location>
        <begin position="66"/>
        <end position="87"/>
    </location>
</feature>
<gene>
    <name evidence="2" type="ORF">K0M31_017188</name>
</gene>
<sequence length="87" mass="9736">MATKEETKEEETESLKFQRNLGSEEGIDGGEAEGEKEGGKQLAWQPISPRHASGDPQPEGKTGRCSRGEERRLPKMNLHEYIDIPLE</sequence>
<evidence type="ECO:0000256" key="1">
    <source>
        <dbReference type="SAM" id="MobiDB-lite"/>
    </source>
</evidence>
<accession>A0AA40G4Q4</accession>
<protein>
    <submittedName>
        <fullName evidence="2">Uncharacterized protein</fullName>
    </submittedName>
</protein>
<evidence type="ECO:0000313" key="3">
    <source>
        <dbReference type="Proteomes" id="UP001177670"/>
    </source>
</evidence>
<dbReference type="Proteomes" id="UP001177670">
    <property type="component" value="Unassembled WGS sequence"/>
</dbReference>
<proteinExistence type="predicted"/>
<comment type="caution">
    <text evidence="2">The sequence shown here is derived from an EMBL/GenBank/DDBJ whole genome shotgun (WGS) entry which is preliminary data.</text>
</comment>
<name>A0AA40G4Q4_9HYME</name>
<reference evidence="2" key="1">
    <citation type="submission" date="2021-10" db="EMBL/GenBank/DDBJ databases">
        <title>Melipona bicolor Genome sequencing and assembly.</title>
        <authorList>
            <person name="Araujo N.S."/>
            <person name="Arias M.C."/>
        </authorList>
    </citation>
    <scope>NUCLEOTIDE SEQUENCE</scope>
    <source>
        <strain evidence="2">USP_2M_L1-L4_2017</strain>
        <tissue evidence="2">Whole body</tissue>
    </source>
</reference>
<dbReference type="EMBL" id="JAHYIQ010000006">
    <property type="protein sequence ID" value="KAK1130884.1"/>
    <property type="molecule type" value="Genomic_DNA"/>
</dbReference>